<gene>
    <name evidence="1" type="ORF">Vadar_005443</name>
</gene>
<reference evidence="1 2" key="1">
    <citation type="journal article" date="2021" name="Hortic Res">
        <title>High-quality reference genome and annotation aids understanding of berry development for evergreen blueberry (Vaccinium darrowii).</title>
        <authorList>
            <person name="Yu J."/>
            <person name="Hulse-Kemp A.M."/>
            <person name="Babiker E."/>
            <person name="Staton M."/>
        </authorList>
    </citation>
    <scope>NUCLEOTIDE SEQUENCE [LARGE SCALE GENOMIC DNA]</scope>
    <source>
        <strain evidence="2">cv. NJ 8807/NJ 8810</strain>
        <tissue evidence="1">Young leaf</tissue>
    </source>
</reference>
<comment type="caution">
    <text evidence="1">The sequence shown here is derived from an EMBL/GenBank/DDBJ whole genome shotgun (WGS) entry which is preliminary data.</text>
</comment>
<sequence length="221" mass="25813">MGSILSGTRAAPIVWPVILVPYNLPPWLAMKESFFMLTLLIPGDKQPGIDINVYMRPLVDELNELWQTGALTYDAFNQNHLERKKRVAYNGKHEKWKRSLEIPVEKIQEQLDNVTRVILGKNPSNRKRHCHEPNWTKISALYDLPYWKNKKLQHNIDVMHDEKNFRGNIVGTMVGIEGKNKDIDKKARKDLEDWGIRQELWLIEHLNGSYVKPDSLMRAIH</sequence>
<dbReference type="EMBL" id="CM037154">
    <property type="protein sequence ID" value="KAH7859785.1"/>
    <property type="molecule type" value="Genomic_DNA"/>
</dbReference>
<keyword evidence="2" id="KW-1185">Reference proteome</keyword>
<evidence type="ECO:0000313" key="1">
    <source>
        <dbReference type="EMBL" id="KAH7859785.1"/>
    </source>
</evidence>
<accession>A0ACB7Z2P9</accession>
<proteinExistence type="predicted"/>
<evidence type="ECO:0000313" key="2">
    <source>
        <dbReference type="Proteomes" id="UP000828048"/>
    </source>
</evidence>
<name>A0ACB7Z2P9_9ERIC</name>
<dbReference type="Proteomes" id="UP000828048">
    <property type="component" value="Chromosome 4"/>
</dbReference>
<protein>
    <submittedName>
        <fullName evidence="1">Uncharacterized protein</fullName>
    </submittedName>
</protein>
<organism evidence="1 2">
    <name type="scientific">Vaccinium darrowii</name>
    <dbReference type="NCBI Taxonomy" id="229202"/>
    <lineage>
        <taxon>Eukaryota</taxon>
        <taxon>Viridiplantae</taxon>
        <taxon>Streptophyta</taxon>
        <taxon>Embryophyta</taxon>
        <taxon>Tracheophyta</taxon>
        <taxon>Spermatophyta</taxon>
        <taxon>Magnoliopsida</taxon>
        <taxon>eudicotyledons</taxon>
        <taxon>Gunneridae</taxon>
        <taxon>Pentapetalae</taxon>
        <taxon>asterids</taxon>
        <taxon>Ericales</taxon>
        <taxon>Ericaceae</taxon>
        <taxon>Vaccinioideae</taxon>
        <taxon>Vaccinieae</taxon>
        <taxon>Vaccinium</taxon>
    </lineage>
</organism>